<evidence type="ECO:0000256" key="5">
    <source>
        <dbReference type="ARBA" id="ARBA00011610"/>
    </source>
</evidence>
<comment type="subunit">
    <text evidence="5">Tetramer of heterotrimers consisting of exclusion domain, heavy- and light chains.</text>
</comment>
<evidence type="ECO:0000259" key="20">
    <source>
        <dbReference type="SMART" id="SM00645"/>
    </source>
</evidence>
<protein>
    <recommendedName>
        <fullName evidence="7">Dipeptidyl peptidase 1</fullName>
        <ecNumber evidence="6">3.4.14.1</ecNumber>
    </recommendedName>
    <alternativeName>
        <fullName evidence="14">Cathepsin C</fullName>
    </alternativeName>
    <alternativeName>
        <fullName evidence="13">Cathepsin J</fullName>
    </alternativeName>
    <alternativeName>
        <fullName evidence="16">Dipeptidyl peptidase I</fullName>
    </alternativeName>
    <alternativeName>
        <fullName evidence="15">Dipeptidyl transferase</fullName>
    </alternativeName>
</protein>
<evidence type="ECO:0000256" key="7">
    <source>
        <dbReference type="ARBA" id="ARBA00014709"/>
    </source>
</evidence>
<dbReference type="PROSITE" id="PS00640">
    <property type="entry name" value="THIOL_PROTEASE_ASN"/>
    <property type="match status" value="1"/>
</dbReference>
<dbReference type="SMART" id="SM00645">
    <property type="entry name" value="Pept_C1"/>
    <property type="match status" value="1"/>
</dbReference>
<proteinExistence type="inferred from homology"/>
<dbReference type="InterPro" id="IPR014882">
    <property type="entry name" value="CathepsinC_exc"/>
</dbReference>
<comment type="subcellular location">
    <subcellularLocation>
        <location evidence="3">Membrane</location>
    </subcellularLocation>
</comment>
<dbReference type="GO" id="GO:0006508">
    <property type="term" value="P:proteolysis"/>
    <property type="evidence" value="ECO:0007669"/>
    <property type="project" value="InterPro"/>
</dbReference>
<dbReference type="AlphaFoldDB" id="K6UZ96"/>
<dbReference type="OMA" id="NAVQKSW"/>
<dbReference type="PROSITE" id="PS00139">
    <property type="entry name" value="THIOL_PROTEASE_CYS"/>
    <property type="match status" value="1"/>
</dbReference>
<dbReference type="GO" id="GO:0008239">
    <property type="term" value="F:dipeptidyl-peptidase activity"/>
    <property type="evidence" value="ECO:0007669"/>
    <property type="project" value="UniProtKB-EC"/>
</dbReference>
<dbReference type="Gene3D" id="2.40.128.80">
    <property type="entry name" value="Cathepsin C, exclusion domain"/>
    <property type="match status" value="1"/>
</dbReference>
<dbReference type="InterPro" id="IPR000169">
    <property type="entry name" value="Pept_cys_AS"/>
</dbReference>
<dbReference type="InterPro" id="IPR038765">
    <property type="entry name" value="Papain-like_cys_pep_sf"/>
</dbReference>
<evidence type="ECO:0000256" key="14">
    <source>
        <dbReference type="ARBA" id="ARBA00029779"/>
    </source>
</evidence>
<evidence type="ECO:0000256" key="18">
    <source>
        <dbReference type="SAM" id="MobiDB-lite"/>
    </source>
</evidence>
<evidence type="ECO:0000256" key="16">
    <source>
        <dbReference type="ARBA" id="ARBA00032961"/>
    </source>
</evidence>
<dbReference type="InterPro" id="IPR025660">
    <property type="entry name" value="Pept_his_AS"/>
</dbReference>
<dbReference type="MEROPS" id="C01.124"/>
<evidence type="ECO:0000256" key="17">
    <source>
        <dbReference type="ARBA" id="ARBA00045556"/>
    </source>
</evidence>
<feature type="signal peptide" evidence="19">
    <location>
        <begin position="1"/>
        <end position="19"/>
    </location>
</feature>
<dbReference type="InterPro" id="IPR025661">
    <property type="entry name" value="Pept_asp_AS"/>
</dbReference>
<organism evidence="21 22">
    <name type="scientific">Plasmodium cynomolgi (strain B)</name>
    <dbReference type="NCBI Taxonomy" id="1120755"/>
    <lineage>
        <taxon>Eukaryota</taxon>
        <taxon>Sar</taxon>
        <taxon>Alveolata</taxon>
        <taxon>Apicomplexa</taxon>
        <taxon>Aconoidasida</taxon>
        <taxon>Haemosporida</taxon>
        <taxon>Plasmodiidae</taxon>
        <taxon>Plasmodium</taxon>
        <taxon>Plasmodium (Plasmodium)</taxon>
    </lineage>
</organism>
<comment type="function">
    <text evidence="17">Thiol protease. Has dipeptidylpeptidase activity. Active against a broad range of dipeptide substrates composed of both polar and hydrophobic amino acids. Proline cannot occupy the P1 position and arginine cannot occupy the P2 position of the substrate. Can act as both an exopeptidase and endopeptidase. Activates serine proteases such as elastase, cathepsin G and granzymes A and B.</text>
</comment>
<dbReference type="PANTHER" id="PTHR12411">
    <property type="entry name" value="CYSTEINE PROTEASE FAMILY C1-RELATED"/>
    <property type="match status" value="1"/>
</dbReference>
<evidence type="ECO:0000256" key="19">
    <source>
        <dbReference type="SAM" id="SignalP"/>
    </source>
</evidence>
<dbReference type="Proteomes" id="UP000006319">
    <property type="component" value="Chromosome 14"/>
</dbReference>
<keyword evidence="11" id="KW-0325">Glycoprotein</keyword>
<evidence type="ECO:0000256" key="10">
    <source>
        <dbReference type="ARBA" id="ARBA00023157"/>
    </source>
</evidence>
<evidence type="ECO:0000256" key="4">
    <source>
        <dbReference type="ARBA" id="ARBA00008455"/>
    </source>
</evidence>
<evidence type="ECO:0000256" key="8">
    <source>
        <dbReference type="ARBA" id="ARBA00023136"/>
    </source>
</evidence>
<dbReference type="KEGG" id="pcy:PCYB_147220"/>
<dbReference type="OrthoDB" id="640249at2759"/>
<dbReference type="InterPro" id="IPR000668">
    <property type="entry name" value="Peptidase_C1A_C"/>
</dbReference>
<dbReference type="Gene3D" id="3.90.70.10">
    <property type="entry name" value="Cysteine proteinases"/>
    <property type="match status" value="1"/>
</dbReference>
<sequence length="626" mass="70644">MKYQLALSFLVLLVRYVEGDLPIHALMGDVAGIWEISQTEELSDKPEHCGGGIPNRNVQNLHPLLENYETFLESNYGELETTSMKLTTEKINLSDKVNPRNNWTYLAVRDVKTNGIVGHWTMVYDEGFEVRVPGRRYFALFKYNRINSKRCPEPIETKDSTDSNCYMTDSTRTLIGWVLHERVHKVHQNDKEKKVFQWGCFHGRKQEDVAVSSFVIHGAHGSRGGTEERGGETLAPKNQLSFAAIKQRSNYTKIRLSTGSPYGVPKTSLMSIYQRAREQIYGCRKQQSEEAKIRLTLPKAFSWGDPFSNNNFEEDVEDQMNCGSCYSIATLYSLHKRFEIWLLKKYKKKITMPRLSYQSILSCSPYNQGCDGGFPFLVGKQLYEFGIPTENSLPYGNSDSIKCEMSMGSYNNITSAKYKEEDLFFAAEYNYVSGCYECSNEYDMMNELFLNGPIVVAINATPQLLSLYKLGKQNGIYNTAMHENKVCDVPNEGFNGWQQTNHAVTIVGWGEEEKEEEQEGGNVLKYWVVRNTWGKEWGYKGYIKFQRGVNLAGIETQAVFLDPDLSRGRAGKISGQGGEGGEVGAESGSEGGDERGGKSGDERGGEGEAAMRPPIRHTPHAQRDNV</sequence>
<keyword evidence="9" id="KW-0865">Zymogen</keyword>
<evidence type="ECO:0000256" key="9">
    <source>
        <dbReference type="ARBA" id="ARBA00023145"/>
    </source>
</evidence>
<dbReference type="Pfam" id="PF00112">
    <property type="entry name" value="Peptidase_C1"/>
    <property type="match status" value="1"/>
</dbReference>
<dbReference type="SUPFAM" id="SSF54001">
    <property type="entry name" value="Cysteine proteinases"/>
    <property type="match status" value="1"/>
</dbReference>
<feature type="chain" id="PRO_5018619884" description="Dipeptidyl peptidase 1" evidence="19">
    <location>
        <begin position="20"/>
        <end position="626"/>
    </location>
</feature>
<dbReference type="Pfam" id="PF08773">
    <property type="entry name" value="CathepsinC_exc"/>
    <property type="match status" value="1"/>
</dbReference>
<dbReference type="PhylomeDB" id="K6UZ96"/>
<keyword evidence="8" id="KW-0472">Membrane</keyword>
<comment type="cofactor">
    <cofactor evidence="2">
        <name>chloride</name>
        <dbReference type="ChEBI" id="CHEBI:17996"/>
    </cofactor>
</comment>
<evidence type="ECO:0000256" key="1">
    <source>
        <dbReference type="ARBA" id="ARBA00000738"/>
    </source>
</evidence>
<feature type="compositionally biased region" description="Basic and acidic residues" evidence="18">
    <location>
        <begin position="592"/>
        <end position="606"/>
    </location>
</feature>
<feature type="domain" description="Peptidase C1A papain C-terminal" evidence="20">
    <location>
        <begin position="297"/>
        <end position="562"/>
    </location>
</feature>
<evidence type="ECO:0000256" key="3">
    <source>
        <dbReference type="ARBA" id="ARBA00004370"/>
    </source>
</evidence>
<gene>
    <name evidence="21" type="ORF">PCYB_147220</name>
</gene>
<dbReference type="GO" id="GO:0008234">
    <property type="term" value="F:cysteine-type peptidase activity"/>
    <property type="evidence" value="ECO:0007669"/>
    <property type="project" value="InterPro"/>
</dbReference>
<keyword evidence="10" id="KW-1015">Disulfide bond</keyword>
<dbReference type="eggNOG" id="KOG1543">
    <property type="taxonomic scope" value="Eukaryota"/>
</dbReference>
<dbReference type="GO" id="GO:0016020">
    <property type="term" value="C:membrane"/>
    <property type="evidence" value="ECO:0007669"/>
    <property type="project" value="UniProtKB-SubCell"/>
</dbReference>
<dbReference type="PRINTS" id="PR00705">
    <property type="entry name" value="PAPAIN"/>
</dbReference>
<dbReference type="GeneID" id="14695676"/>
<dbReference type="EMBL" id="DF157106">
    <property type="protein sequence ID" value="GAB69294.1"/>
    <property type="molecule type" value="Genomic_DNA"/>
</dbReference>
<dbReference type="VEuPathDB" id="PlasmoDB:PCYB_147220"/>
<keyword evidence="12" id="KW-0868">Chloride</keyword>
<keyword evidence="22" id="KW-1185">Reference proteome</keyword>
<accession>K6UZ96</accession>
<evidence type="ECO:0000256" key="6">
    <source>
        <dbReference type="ARBA" id="ARBA00012059"/>
    </source>
</evidence>
<dbReference type="InterPro" id="IPR013128">
    <property type="entry name" value="Peptidase_C1A"/>
</dbReference>
<feature type="region of interest" description="Disordered" evidence="18">
    <location>
        <begin position="566"/>
        <end position="626"/>
    </location>
</feature>
<feature type="compositionally biased region" description="Gly residues" evidence="18">
    <location>
        <begin position="574"/>
        <end position="583"/>
    </location>
</feature>
<dbReference type="SUPFAM" id="SSF75001">
    <property type="entry name" value="Dipeptidyl peptidase I (cathepsin C), exclusion domain"/>
    <property type="match status" value="1"/>
</dbReference>
<comment type="similarity">
    <text evidence="4">Belongs to the peptidase C1 family.</text>
</comment>
<evidence type="ECO:0000256" key="2">
    <source>
        <dbReference type="ARBA" id="ARBA00001923"/>
    </source>
</evidence>
<evidence type="ECO:0000256" key="15">
    <source>
        <dbReference type="ARBA" id="ARBA00030778"/>
    </source>
</evidence>
<dbReference type="EC" id="3.4.14.1" evidence="6"/>
<evidence type="ECO:0000313" key="21">
    <source>
        <dbReference type="EMBL" id="GAB69294.1"/>
    </source>
</evidence>
<reference evidence="21 22" key="1">
    <citation type="journal article" date="2012" name="Nat. Genet.">
        <title>Plasmodium cynomolgi genome sequences provide insight into Plasmodium vivax and the monkey malaria clade.</title>
        <authorList>
            <person name="Tachibana S."/>
            <person name="Sullivan S.A."/>
            <person name="Kawai S."/>
            <person name="Nakamura S."/>
            <person name="Kim H.R."/>
            <person name="Goto N."/>
            <person name="Arisue N."/>
            <person name="Palacpac N.M.Q."/>
            <person name="Honma H."/>
            <person name="Yagi M."/>
            <person name="Tougan T."/>
            <person name="Katakai Y."/>
            <person name="Kaneko O."/>
            <person name="Mita T."/>
            <person name="Kita K."/>
            <person name="Yasutomi Y."/>
            <person name="Sutton P.L."/>
            <person name="Shakhbatyan R."/>
            <person name="Horii T."/>
            <person name="Yasunaga T."/>
            <person name="Barnwell J.W."/>
            <person name="Escalante A.A."/>
            <person name="Carlton J.M."/>
            <person name="Tanabe K."/>
        </authorList>
    </citation>
    <scope>NUCLEOTIDE SEQUENCE [LARGE SCALE GENOMIC DNA]</scope>
    <source>
        <strain evidence="21 22">B</strain>
    </source>
</reference>
<evidence type="ECO:0000256" key="11">
    <source>
        <dbReference type="ARBA" id="ARBA00023180"/>
    </source>
</evidence>
<dbReference type="PROSITE" id="PS00639">
    <property type="entry name" value="THIOL_PROTEASE_HIS"/>
    <property type="match status" value="1"/>
</dbReference>
<comment type="catalytic activity">
    <reaction evidence="1">
        <text>Release of an N-terminal dipeptide, Xaa-Yaa-|-Zaa-, except when Xaa is Arg or Lys, or Yaa or Zaa is Pro.</text>
        <dbReference type="EC" id="3.4.14.1"/>
    </reaction>
</comment>
<dbReference type="InterPro" id="IPR036496">
    <property type="entry name" value="CathepsinC_exc_dom_sf"/>
</dbReference>
<name>K6UZ96_PLACD</name>
<evidence type="ECO:0000256" key="12">
    <source>
        <dbReference type="ARBA" id="ARBA00023214"/>
    </source>
</evidence>
<evidence type="ECO:0000256" key="13">
    <source>
        <dbReference type="ARBA" id="ARBA00029762"/>
    </source>
</evidence>
<evidence type="ECO:0000313" key="22">
    <source>
        <dbReference type="Proteomes" id="UP000006319"/>
    </source>
</evidence>
<dbReference type="RefSeq" id="XP_004225241.1">
    <property type="nucleotide sequence ID" value="XM_004225193.1"/>
</dbReference>
<keyword evidence="19" id="KW-0732">Signal</keyword>